<dbReference type="InterPro" id="IPR036890">
    <property type="entry name" value="HATPase_C_sf"/>
</dbReference>
<dbReference type="InterPro" id="IPR011712">
    <property type="entry name" value="Sig_transdc_His_kin_sub3_dim/P"/>
</dbReference>
<dbReference type="PANTHER" id="PTHR24421">
    <property type="entry name" value="NITRATE/NITRITE SENSOR PROTEIN NARX-RELATED"/>
    <property type="match status" value="1"/>
</dbReference>
<dbReference type="GO" id="GO:0000155">
    <property type="term" value="F:phosphorelay sensor kinase activity"/>
    <property type="evidence" value="ECO:0007669"/>
    <property type="project" value="InterPro"/>
</dbReference>
<dbReference type="EMBL" id="LR134473">
    <property type="protein sequence ID" value="VEI04628.1"/>
    <property type="molecule type" value="Genomic_DNA"/>
</dbReference>
<dbReference type="Gene3D" id="1.20.5.1930">
    <property type="match status" value="1"/>
</dbReference>
<dbReference type="Pfam" id="PF02518">
    <property type="entry name" value="HATPase_c"/>
    <property type="match status" value="1"/>
</dbReference>
<keyword evidence="5" id="KW-0547">Nucleotide-binding</keyword>
<dbReference type="GO" id="GO:0046983">
    <property type="term" value="F:protein dimerization activity"/>
    <property type="evidence" value="ECO:0007669"/>
    <property type="project" value="InterPro"/>
</dbReference>
<keyword evidence="9" id="KW-0472">Membrane</keyword>
<protein>
    <recommendedName>
        <fullName evidence="2">histidine kinase</fullName>
        <ecNumber evidence="2">2.7.13.3</ecNumber>
    </recommendedName>
</protein>
<dbReference type="STRING" id="1122997.GCA_000425285_01970"/>
<dbReference type="CDD" id="cd16917">
    <property type="entry name" value="HATPase_UhpB-NarQ-NarX-like"/>
    <property type="match status" value="1"/>
</dbReference>
<feature type="transmembrane region" description="Helical" evidence="9">
    <location>
        <begin position="148"/>
        <end position="172"/>
    </location>
</feature>
<evidence type="ECO:0000313" key="12">
    <source>
        <dbReference type="EMBL" id="VEI04628.1"/>
    </source>
</evidence>
<evidence type="ECO:0000256" key="2">
    <source>
        <dbReference type="ARBA" id="ARBA00012438"/>
    </source>
</evidence>
<evidence type="ECO:0000256" key="7">
    <source>
        <dbReference type="ARBA" id="ARBA00022840"/>
    </source>
</evidence>
<evidence type="ECO:0000256" key="8">
    <source>
        <dbReference type="ARBA" id="ARBA00023012"/>
    </source>
</evidence>
<evidence type="ECO:0000256" key="3">
    <source>
        <dbReference type="ARBA" id="ARBA00022553"/>
    </source>
</evidence>
<keyword evidence="4 12" id="KW-0808">Transferase</keyword>
<name>A0A448P347_9ACTN</name>
<keyword evidence="7" id="KW-0067">ATP-binding</keyword>
<feature type="transmembrane region" description="Helical" evidence="9">
    <location>
        <begin position="49"/>
        <end position="69"/>
    </location>
</feature>
<evidence type="ECO:0000256" key="6">
    <source>
        <dbReference type="ARBA" id="ARBA00022777"/>
    </source>
</evidence>
<reference evidence="12 13" key="1">
    <citation type="submission" date="2018-12" db="EMBL/GenBank/DDBJ databases">
        <authorList>
            <consortium name="Pathogen Informatics"/>
        </authorList>
    </citation>
    <scope>NUCLEOTIDE SEQUENCE [LARGE SCALE GENOMIC DNA]</scope>
    <source>
        <strain evidence="12 13">NCTC13652</strain>
    </source>
</reference>
<sequence>MTSDFTGRATVQDHYPPPPLSRWQQTWRWGLCVLVTLVLLISNGDGFSFVIPIWLDLFAGVVSLVLVGFRRRHPLPICLALSALSAVSQSSGAASGWGFASLCTRRRWREILPATVVFVGCGAVNVVLSDDLRKTLGRPFPGASTAQYLSYLGFIVLSTLALFAALMALGLYTGARRDLIASLSERADTAEREQQIRVLAARSEERNRIAREMHDSLAHQLTLVSMHAGALASRDDLSPEQTRRAAGVIQEAAGRALNELRGILGSLRNADEVDGRLSRPQPTLADLADLLDEMRSAGMRIEWDDALQHPEEIPAPTGRNLYRIVAECLTNAGKHAPGATVRVALSGGKGEGVRLKVTNPVRGSQTGRSTVPGSGSGLIGVAERVESLAGRIDYGTQQGEFVVEVWLPW</sequence>
<comment type="catalytic activity">
    <reaction evidence="1">
        <text>ATP + protein L-histidine = ADP + protein N-phospho-L-histidine.</text>
        <dbReference type="EC" id="2.7.13.3"/>
    </reaction>
</comment>
<organism evidence="12 13">
    <name type="scientific">Acidipropionibacterium jensenii</name>
    <dbReference type="NCBI Taxonomy" id="1749"/>
    <lineage>
        <taxon>Bacteria</taxon>
        <taxon>Bacillati</taxon>
        <taxon>Actinomycetota</taxon>
        <taxon>Actinomycetes</taxon>
        <taxon>Propionibacteriales</taxon>
        <taxon>Propionibacteriaceae</taxon>
        <taxon>Acidipropionibacterium</taxon>
    </lineage>
</organism>
<dbReference type="InterPro" id="IPR050482">
    <property type="entry name" value="Sensor_HK_TwoCompSys"/>
</dbReference>
<keyword evidence="8" id="KW-0902">Two-component regulatory system</keyword>
<dbReference type="EC" id="2.7.13.3" evidence="2"/>
<dbReference type="Proteomes" id="UP000277858">
    <property type="component" value="Chromosome"/>
</dbReference>
<proteinExistence type="predicted"/>
<evidence type="ECO:0000259" key="11">
    <source>
        <dbReference type="Pfam" id="PF07730"/>
    </source>
</evidence>
<dbReference type="Pfam" id="PF07730">
    <property type="entry name" value="HisKA_3"/>
    <property type="match status" value="1"/>
</dbReference>
<evidence type="ECO:0000259" key="10">
    <source>
        <dbReference type="Pfam" id="PF02518"/>
    </source>
</evidence>
<dbReference type="InterPro" id="IPR003594">
    <property type="entry name" value="HATPase_dom"/>
</dbReference>
<accession>A0A448P347</accession>
<keyword evidence="6 12" id="KW-0418">Kinase</keyword>
<dbReference type="AlphaFoldDB" id="A0A448P347"/>
<keyword evidence="13" id="KW-1185">Reference proteome</keyword>
<dbReference type="OrthoDB" id="227596at2"/>
<gene>
    <name evidence="12" type="primary">desK_6</name>
    <name evidence="12" type="ORF">NCTC13652_02861</name>
</gene>
<keyword evidence="9" id="KW-0812">Transmembrane</keyword>
<keyword evidence="3" id="KW-0597">Phosphoprotein</keyword>
<evidence type="ECO:0000256" key="1">
    <source>
        <dbReference type="ARBA" id="ARBA00000085"/>
    </source>
</evidence>
<evidence type="ECO:0000313" key="13">
    <source>
        <dbReference type="Proteomes" id="UP000277858"/>
    </source>
</evidence>
<evidence type="ECO:0000256" key="4">
    <source>
        <dbReference type="ARBA" id="ARBA00022679"/>
    </source>
</evidence>
<evidence type="ECO:0000256" key="9">
    <source>
        <dbReference type="SAM" id="Phobius"/>
    </source>
</evidence>
<dbReference type="Gene3D" id="3.30.565.10">
    <property type="entry name" value="Histidine kinase-like ATPase, C-terminal domain"/>
    <property type="match status" value="1"/>
</dbReference>
<keyword evidence="9" id="KW-1133">Transmembrane helix</keyword>
<dbReference type="GO" id="GO:0005524">
    <property type="term" value="F:ATP binding"/>
    <property type="evidence" value="ECO:0007669"/>
    <property type="project" value="UniProtKB-KW"/>
</dbReference>
<dbReference type="PANTHER" id="PTHR24421:SF10">
    <property type="entry name" value="NITRATE_NITRITE SENSOR PROTEIN NARQ"/>
    <property type="match status" value="1"/>
</dbReference>
<dbReference type="RefSeq" id="WP_126412844.1">
    <property type="nucleotide sequence ID" value="NZ_JAKDOF010000023.1"/>
</dbReference>
<dbReference type="SUPFAM" id="SSF55874">
    <property type="entry name" value="ATPase domain of HSP90 chaperone/DNA topoisomerase II/histidine kinase"/>
    <property type="match status" value="1"/>
</dbReference>
<feature type="transmembrane region" description="Helical" evidence="9">
    <location>
        <begin position="111"/>
        <end position="128"/>
    </location>
</feature>
<feature type="domain" description="Histidine kinase/HSP90-like ATPase" evidence="10">
    <location>
        <begin position="319"/>
        <end position="408"/>
    </location>
</feature>
<evidence type="ECO:0000256" key="5">
    <source>
        <dbReference type="ARBA" id="ARBA00022741"/>
    </source>
</evidence>
<feature type="domain" description="Signal transduction histidine kinase subgroup 3 dimerisation and phosphoacceptor" evidence="11">
    <location>
        <begin position="205"/>
        <end position="271"/>
    </location>
</feature>
<dbReference type="GO" id="GO:0016020">
    <property type="term" value="C:membrane"/>
    <property type="evidence" value="ECO:0007669"/>
    <property type="project" value="InterPro"/>
</dbReference>